<comment type="caution">
    <text evidence="1">The sequence shown here is derived from an EMBL/GenBank/DDBJ whole genome shotgun (WGS) entry which is preliminary data.</text>
</comment>
<name>A1ZR38_MICM2</name>
<sequence length="44" mass="4884">MISNFNICVSPGVGHKSTQTCNGQIADYILDSFVHLNRFIQGEQ</sequence>
<evidence type="ECO:0000313" key="2">
    <source>
        <dbReference type="Proteomes" id="UP000004095"/>
    </source>
</evidence>
<gene>
    <name evidence="1" type="ORF">M23134_08401</name>
</gene>
<reference evidence="1 2" key="1">
    <citation type="submission" date="2007-01" db="EMBL/GenBank/DDBJ databases">
        <authorList>
            <person name="Haygood M."/>
            <person name="Podell S."/>
            <person name="Anderson C."/>
            <person name="Hopkinson B."/>
            <person name="Roe K."/>
            <person name="Barbeau K."/>
            <person name="Gaasterland T."/>
            <person name="Ferriera S."/>
            <person name="Johnson J."/>
            <person name="Kravitz S."/>
            <person name="Beeson K."/>
            <person name="Sutton G."/>
            <person name="Rogers Y.-H."/>
            <person name="Friedman R."/>
            <person name="Frazier M."/>
            <person name="Venter J.C."/>
        </authorList>
    </citation>
    <scope>NUCLEOTIDE SEQUENCE [LARGE SCALE GENOMIC DNA]</scope>
    <source>
        <strain evidence="1 2">ATCC 23134</strain>
    </source>
</reference>
<evidence type="ECO:0000313" key="1">
    <source>
        <dbReference type="EMBL" id="EAY27127.1"/>
    </source>
</evidence>
<proteinExistence type="predicted"/>
<organism evidence="1 2">
    <name type="scientific">Microscilla marina ATCC 23134</name>
    <dbReference type="NCBI Taxonomy" id="313606"/>
    <lineage>
        <taxon>Bacteria</taxon>
        <taxon>Pseudomonadati</taxon>
        <taxon>Bacteroidota</taxon>
        <taxon>Cytophagia</taxon>
        <taxon>Cytophagales</taxon>
        <taxon>Microscillaceae</taxon>
        <taxon>Microscilla</taxon>
    </lineage>
</organism>
<accession>A1ZR38</accession>
<protein>
    <submittedName>
        <fullName evidence="1">Uncharacterized protein</fullName>
    </submittedName>
</protein>
<dbReference type="EMBL" id="AAWS01000026">
    <property type="protein sequence ID" value="EAY27127.1"/>
    <property type="molecule type" value="Genomic_DNA"/>
</dbReference>
<keyword evidence="2" id="KW-1185">Reference proteome</keyword>
<dbReference type="AlphaFoldDB" id="A1ZR38"/>
<dbReference type="Proteomes" id="UP000004095">
    <property type="component" value="Unassembled WGS sequence"/>
</dbReference>